<dbReference type="RefSeq" id="XP_074203600.1">
    <property type="nucleotide sequence ID" value="XM_074347499.1"/>
</dbReference>
<keyword evidence="2" id="KW-0645">Protease</keyword>
<proteinExistence type="predicted"/>
<protein>
    <submittedName>
        <fullName evidence="2">Aminopeptidase NPEPL1 isoform X3</fullName>
    </submittedName>
</protein>
<keyword evidence="2" id="KW-0378">Hydrolase</keyword>
<organism evidence="1 2">
    <name type="scientific">Camelus bactrianus</name>
    <name type="common">Bactrian camel</name>
    <dbReference type="NCBI Taxonomy" id="9837"/>
    <lineage>
        <taxon>Eukaryota</taxon>
        <taxon>Metazoa</taxon>
        <taxon>Chordata</taxon>
        <taxon>Craniata</taxon>
        <taxon>Vertebrata</taxon>
        <taxon>Euteleostomi</taxon>
        <taxon>Mammalia</taxon>
        <taxon>Eutheria</taxon>
        <taxon>Laurasiatheria</taxon>
        <taxon>Artiodactyla</taxon>
        <taxon>Tylopoda</taxon>
        <taxon>Camelidae</taxon>
        <taxon>Camelus</taxon>
    </lineage>
</organism>
<keyword evidence="2" id="KW-0031">Aminopeptidase</keyword>
<keyword evidence="1" id="KW-1185">Reference proteome</keyword>
<name>A0AC58P0P3_CAMBA</name>
<dbReference type="Proteomes" id="UP001732780">
    <property type="component" value="Chromosome 19"/>
</dbReference>
<reference evidence="2" key="1">
    <citation type="submission" date="2025-08" db="UniProtKB">
        <authorList>
            <consortium name="RefSeq"/>
        </authorList>
    </citation>
    <scope>IDENTIFICATION</scope>
    <source>
        <tissue evidence="2">Blood</tissue>
    </source>
</reference>
<gene>
    <name evidence="2" type="primary">NPEPL1</name>
</gene>
<sequence>MANVGLQFQASAGDADPQSRPLLLLGQLHHLHRVPWSHVRGKLQPRVTEELWQAALSTLNPNPTDSCPLYLNYATVAALPSRVSRHNSPSAAHFITRLVRTCLPPGTHRCILMVCERSDAFASACALARAFPLFTHRSGATRRTEKKTVIVEFFLVGQDNGPVEVSTLQCLTNATEGVRLAARIVDTPCNEMNTDAFLEEIKKVGKDLGITPTIIRDEELKTRGFGGIYGVGKAAVHPPALAVLSHTPDGATQTIAWVGKGIVYDTGGLSMKGKQKETGCCWSVVGMAVSIPALLLGIASADPSVTSSQPGFFTSLCSPDRAFRCLWSERIFNRTTRAVRRDCGEKKLGAPAALRASSAQSEAMVEPQAVLSIHRGVVFPKGEGVKIGFEAFVYMIRTCFSHSRFLCEEYRTTEDNRQT</sequence>
<evidence type="ECO:0000313" key="2">
    <source>
        <dbReference type="RefSeq" id="XP_074203600.1"/>
    </source>
</evidence>
<evidence type="ECO:0000313" key="1">
    <source>
        <dbReference type="Proteomes" id="UP001732780"/>
    </source>
</evidence>
<accession>A0AC58P0P3</accession>